<dbReference type="Proteomes" id="UP000271087">
    <property type="component" value="Unassembled WGS sequence"/>
</dbReference>
<feature type="non-terminal residue" evidence="2">
    <location>
        <position position="141"/>
    </location>
</feature>
<keyword evidence="3" id="KW-1185">Reference proteome</keyword>
<evidence type="ECO:0000313" key="3">
    <source>
        <dbReference type="Proteomes" id="UP000271087"/>
    </source>
</evidence>
<name>A0A3P6TK60_ONCOC</name>
<evidence type="ECO:0000313" key="2">
    <source>
        <dbReference type="EMBL" id="VDK83709.1"/>
    </source>
</evidence>
<feature type="compositionally biased region" description="Polar residues" evidence="1">
    <location>
        <begin position="19"/>
        <end position="29"/>
    </location>
</feature>
<protein>
    <submittedName>
        <fullName evidence="2">Uncharacterized protein</fullName>
    </submittedName>
</protein>
<feature type="compositionally biased region" description="Basic and acidic residues" evidence="1">
    <location>
        <begin position="35"/>
        <end position="56"/>
    </location>
</feature>
<reference evidence="2 3" key="1">
    <citation type="submission" date="2018-08" db="EMBL/GenBank/DDBJ databases">
        <authorList>
            <person name="Laetsch R D."/>
            <person name="Stevens L."/>
            <person name="Kumar S."/>
            <person name="Blaxter L. M."/>
        </authorList>
    </citation>
    <scope>NUCLEOTIDE SEQUENCE [LARGE SCALE GENOMIC DNA]</scope>
</reference>
<dbReference type="AlphaFoldDB" id="A0A3P6TK60"/>
<feature type="compositionally biased region" description="Polar residues" evidence="1">
    <location>
        <begin position="57"/>
        <end position="72"/>
    </location>
</feature>
<feature type="region of interest" description="Disordered" evidence="1">
    <location>
        <begin position="1"/>
        <end position="73"/>
    </location>
</feature>
<dbReference type="EMBL" id="UYRW01002213">
    <property type="protein sequence ID" value="VDK83709.1"/>
    <property type="molecule type" value="Genomic_DNA"/>
</dbReference>
<gene>
    <name evidence="2" type="ORF">NOO_LOCUS6794</name>
</gene>
<feature type="region of interest" description="Disordered" evidence="1">
    <location>
        <begin position="105"/>
        <end position="141"/>
    </location>
</feature>
<dbReference type="OrthoDB" id="5830259at2759"/>
<accession>A0A3P6TK60</accession>
<organism evidence="2 3">
    <name type="scientific">Onchocerca ochengi</name>
    <name type="common">Filarial nematode worm</name>
    <dbReference type="NCBI Taxonomy" id="42157"/>
    <lineage>
        <taxon>Eukaryota</taxon>
        <taxon>Metazoa</taxon>
        <taxon>Ecdysozoa</taxon>
        <taxon>Nematoda</taxon>
        <taxon>Chromadorea</taxon>
        <taxon>Rhabditida</taxon>
        <taxon>Spirurina</taxon>
        <taxon>Spiruromorpha</taxon>
        <taxon>Filarioidea</taxon>
        <taxon>Onchocercidae</taxon>
        <taxon>Onchocerca</taxon>
    </lineage>
</organism>
<evidence type="ECO:0000256" key="1">
    <source>
        <dbReference type="SAM" id="MobiDB-lite"/>
    </source>
</evidence>
<feature type="compositionally biased region" description="Polar residues" evidence="1">
    <location>
        <begin position="109"/>
        <end position="118"/>
    </location>
</feature>
<proteinExistence type="predicted"/>
<sequence>MGCQSSKQNEIGKSKLSNDENIANQSITGKSWPEQNRKKEILEEKVTFSSEERNDQMENSTPKLSVNRNIDQNLKMRTGTSRILESNEEFASNRNQSKWIKIHKDGESEQNLDNNKGQKQLDEKLKKKYGLNNGKQLQIRT</sequence>